<dbReference type="RefSeq" id="WP_028285904.1">
    <property type="nucleotide sequence ID" value="NZ_BMLF01000001.1"/>
</dbReference>
<dbReference type="SUPFAM" id="SSF54534">
    <property type="entry name" value="FKBP-like"/>
    <property type="match status" value="1"/>
</dbReference>
<keyword evidence="5" id="KW-0697">Rotamase</keyword>
<dbReference type="PANTHER" id="PTHR47637:SF1">
    <property type="entry name" value="CHAPERONE SURA"/>
    <property type="match status" value="1"/>
</dbReference>
<dbReference type="SUPFAM" id="SSF109998">
    <property type="entry name" value="Triger factor/SurA peptide-binding domain-like"/>
    <property type="match status" value="1"/>
</dbReference>
<reference evidence="8" key="2">
    <citation type="submission" date="2020-09" db="EMBL/GenBank/DDBJ databases">
        <authorList>
            <person name="Sun Q."/>
            <person name="Zhou Y."/>
        </authorList>
    </citation>
    <scope>NUCLEOTIDE SEQUENCE</scope>
    <source>
        <strain evidence="8">CGMCC 1.6293</strain>
    </source>
</reference>
<dbReference type="GO" id="GO:0003755">
    <property type="term" value="F:peptidyl-prolyl cis-trans isomerase activity"/>
    <property type="evidence" value="ECO:0007669"/>
    <property type="project" value="UniProtKB-KW"/>
</dbReference>
<dbReference type="InterPro" id="IPR000297">
    <property type="entry name" value="PPIase_PpiC"/>
</dbReference>
<dbReference type="InterPro" id="IPR046357">
    <property type="entry name" value="PPIase_dom_sf"/>
</dbReference>
<dbReference type="PROSITE" id="PS50198">
    <property type="entry name" value="PPIC_PPIASE_2"/>
    <property type="match status" value="1"/>
</dbReference>
<dbReference type="Proteomes" id="UP000649829">
    <property type="component" value="Unassembled WGS sequence"/>
</dbReference>
<proteinExistence type="predicted"/>
<name>A0A917WAZ4_9RHOB</name>
<dbReference type="InterPro" id="IPR050280">
    <property type="entry name" value="OMP_Chaperone_SurA"/>
</dbReference>
<dbReference type="Gene3D" id="1.10.4030.10">
    <property type="entry name" value="Porin chaperone SurA, peptide-binding domain"/>
    <property type="match status" value="1"/>
</dbReference>
<evidence type="ECO:0000313" key="9">
    <source>
        <dbReference type="Proteomes" id="UP000649829"/>
    </source>
</evidence>
<accession>A0A917WAZ4</accession>
<feature type="domain" description="PpiC" evidence="7">
    <location>
        <begin position="165"/>
        <end position="261"/>
    </location>
</feature>
<evidence type="ECO:0000256" key="1">
    <source>
        <dbReference type="ARBA" id="ARBA00018370"/>
    </source>
</evidence>
<evidence type="ECO:0000256" key="6">
    <source>
        <dbReference type="SAM" id="SignalP"/>
    </source>
</evidence>
<dbReference type="Gene3D" id="3.10.50.40">
    <property type="match status" value="1"/>
</dbReference>
<dbReference type="EMBL" id="BMLF01000001">
    <property type="protein sequence ID" value="GGL89967.1"/>
    <property type="molecule type" value="Genomic_DNA"/>
</dbReference>
<dbReference type="PANTHER" id="PTHR47637">
    <property type="entry name" value="CHAPERONE SURA"/>
    <property type="match status" value="1"/>
</dbReference>
<evidence type="ECO:0000313" key="8">
    <source>
        <dbReference type="EMBL" id="GGL89967.1"/>
    </source>
</evidence>
<protein>
    <recommendedName>
        <fullName evidence="1">Parvulin-like PPIase</fullName>
    </recommendedName>
    <alternativeName>
        <fullName evidence="3">Peptidyl-prolyl cis-trans isomerase plp</fullName>
    </alternativeName>
    <alternativeName>
        <fullName evidence="4">Rotamase plp</fullName>
    </alternativeName>
</protein>
<dbReference type="Pfam" id="PF13624">
    <property type="entry name" value="SurA_N_3"/>
    <property type="match status" value="1"/>
</dbReference>
<keyword evidence="5" id="KW-0413">Isomerase</keyword>
<dbReference type="InterPro" id="IPR027304">
    <property type="entry name" value="Trigger_fact/SurA_dom_sf"/>
</dbReference>
<sequence length="407" mass="44074">MTTTGKKIARLGALLTALVLGQPAMAQNLFAPVVKVGDSVVTGYELAQRTRMLEILNAPGDPAELAEKQLIEDRLKLAEAARFGITVSPEDLAAGKEEFAARANLSADEFTAALAQAGVAEESFDAFVRSGIAWRQLVRGRYGRLVTIDQQDIDRALTTAPNGEAVRVLISEIFIPTPPGREAEAQALAEQISQIGTLEGFADAARRYSAAPSGRAGGRVNWMPLADLPANLRGVILGLKPGQVSRPLPIPGALALFQLRAIEEGGYKPYEVVAMDYAAYYIAGGRSEEALRRAAEIKSRVDQCDDLYGIAQGQPPSVLDRGRKTVGEIPQDVAYELAKLDKNEVSTGLTRSNGQTLVFLMLCDRETQLAAEVDEQAVQTELQNQQIDRFANQLLARLKAETRIVRY</sequence>
<evidence type="ECO:0000256" key="3">
    <source>
        <dbReference type="ARBA" id="ARBA00030642"/>
    </source>
</evidence>
<evidence type="ECO:0000256" key="4">
    <source>
        <dbReference type="ARBA" id="ARBA00031484"/>
    </source>
</evidence>
<dbReference type="Pfam" id="PF00639">
    <property type="entry name" value="Rotamase"/>
    <property type="match status" value="1"/>
</dbReference>
<evidence type="ECO:0000259" key="7">
    <source>
        <dbReference type="PROSITE" id="PS50198"/>
    </source>
</evidence>
<evidence type="ECO:0000256" key="5">
    <source>
        <dbReference type="PROSITE-ProRule" id="PRU00278"/>
    </source>
</evidence>
<evidence type="ECO:0000256" key="2">
    <source>
        <dbReference type="ARBA" id="ARBA00022729"/>
    </source>
</evidence>
<keyword evidence="9" id="KW-1185">Reference proteome</keyword>
<organism evidence="8 9">
    <name type="scientific">Pseudooceanicola nanhaiensis</name>
    <dbReference type="NCBI Taxonomy" id="375761"/>
    <lineage>
        <taxon>Bacteria</taxon>
        <taxon>Pseudomonadati</taxon>
        <taxon>Pseudomonadota</taxon>
        <taxon>Alphaproteobacteria</taxon>
        <taxon>Rhodobacterales</taxon>
        <taxon>Paracoccaceae</taxon>
        <taxon>Pseudooceanicola</taxon>
    </lineage>
</organism>
<feature type="signal peptide" evidence="6">
    <location>
        <begin position="1"/>
        <end position="26"/>
    </location>
</feature>
<gene>
    <name evidence="8" type="ORF">GCM10011534_10130</name>
</gene>
<keyword evidence="2 6" id="KW-0732">Signal</keyword>
<feature type="chain" id="PRO_5037449106" description="Parvulin-like PPIase" evidence="6">
    <location>
        <begin position="27"/>
        <end position="407"/>
    </location>
</feature>
<comment type="caution">
    <text evidence="8">The sequence shown here is derived from an EMBL/GenBank/DDBJ whole genome shotgun (WGS) entry which is preliminary data.</text>
</comment>
<reference evidence="8" key="1">
    <citation type="journal article" date="2014" name="Int. J. Syst. Evol. Microbiol.">
        <title>Complete genome sequence of Corynebacterium casei LMG S-19264T (=DSM 44701T), isolated from a smear-ripened cheese.</title>
        <authorList>
            <consortium name="US DOE Joint Genome Institute (JGI-PGF)"/>
            <person name="Walter F."/>
            <person name="Albersmeier A."/>
            <person name="Kalinowski J."/>
            <person name="Ruckert C."/>
        </authorList>
    </citation>
    <scope>NUCLEOTIDE SEQUENCE</scope>
    <source>
        <strain evidence="8">CGMCC 1.6293</strain>
    </source>
</reference>
<dbReference type="AlphaFoldDB" id="A0A917WAZ4"/>